<name>A0A922MXS4_SPOEX</name>
<dbReference type="AlphaFoldDB" id="A0A922MXS4"/>
<reference evidence="1" key="1">
    <citation type="journal article" date="2021" name="G3 (Bethesda)">
        <title>Genome and transcriptome analysis of the beet armyworm Spodoptera exigua reveals targets for pest control. .</title>
        <authorList>
            <person name="Simon S."/>
            <person name="Breeschoten T."/>
            <person name="Jansen H.J."/>
            <person name="Dirks R.P."/>
            <person name="Schranz M.E."/>
            <person name="Ros V.I.D."/>
        </authorList>
    </citation>
    <scope>NUCLEOTIDE SEQUENCE</scope>
    <source>
        <strain evidence="1">TB_SE_WUR_2020</strain>
    </source>
</reference>
<dbReference type="Proteomes" id="UP000814243">
    <property type="component" value="Unassembled WGS sequence"/>
</dbReference>
<proteinExistence type="predicted"/>
<comment type="caution">
    <text evidence="1">The sequence shown here is derived from an EMBL/GenBank/DDBJ whole genome shotgun (WGS) entry which is preliminary data.</text>
</comment>
<gene>
    <name evidence="1" type="ORF">HF086_006398</name>
</gene>
<evidence type="ECO:0000313" key="2">
    <source>
        <dbReference type="Proteomes" id="UP000814243"/>
    </source>
</evidence>
<sequence length="118" mass="13631">MVLCFRHLISTDIEYVLLPLASLIWNWKNVVLIICLSVECEKFYSAIKDARCACNMLMRSRICSVPETRFCKNILRVQRAQFKKMSVYGLVCVDAALPLQLSSFITFHTIVCLQFAYL</sequence>
<evidence type="ECO:0000313" key="1">
    <source>
        <dbReference type="EMBL" id="KAH9644370.1"/>
    </source>
</evidence>
<organism evidence="1 2">
    <name type="scientific">Spodoptera exigua</name>
    <name type="common">Beet armyworm</name>
    <name type="synonym">Noctua fulgens</name>
    <dbReference type="NCBI Taxonomy" id="7107"/>
    <lineage>
        <taxon>Eukaryota</taxon>
        <taxon>Metazoa</taxon>
        <taxon>Ecdysozoa</taxon>
        <taxon>Arthropoda</taxon>
        <taxon>Hexapoda</taxon>
        <taxon>Insecta</taxon>
        <taxon>Pterygota</taxon>
        <taxon>Neoptera</taxon>
        <taxon>Endopterygota</taxon>
        <taxon>Lepidoptera</taxon>
        <taxon>Glossata</taxon>
        <taxon>Ditrysia</taxon>
        <taxon>Noctuoidea</taxon>
        <taxon>Noctuidae</taxon>
        <taxon>Amphipyrinae</taxon>
        <taxon>Spodoptera</taxon>
    </lineage>
</organism>
<dbReference type="EMBL" id="JACEFF010000086">
    <property type="protein sequence ID" value="KAH9644370.1"/>
    <property type="molecule type" value="Genomic_DNA"/>
</dbReference>
<protein>
    <submittedName>
        <fullName evidence="1">Uncharacterized protein</fullName>
    </submittedName>
</protein>
<accession>A0A922MXS4</accession>